<feature type="region of interest" description="Disordered" evidence="1">
    <location>
        <begin position="369"/>
        <end position="388"/>
    </location>
</feature>
<proteinExistence type="predicted"/>
<feature type="region of interest" description="Disordered" evidence="1">
    <location>
        <begin position="450"/>
        <end position="531"/>
    </location>
</feature>
<reference evidence="2" key="1">
    <citation type="submission" date="2023-11" db="EMBL/GenBank/DDBJ databases">
        <authorList>
            <person name="Alioto T."/>
            <person name="Alioto T."/>
            <person name="Gomez Garrido J."/>
        </authorList>
    </citation>
    <scope>NUCLEOTIDE SEQUENCE</scope>
</reference>
<feature type="compositionally biased region" description="Acidic residues" evidence="1">
    <location>
        <begin position="595"/>
        <end position="604"/>
    </location>
</feature>
<organism evidence="2 3">
    <name type="scientific">Lecanosticta acicola</name>
    <dbReference type="NCBI Taxonomy" id="111012"/>
    <lineage>
        <taxon>Eukaryota</taxon>
        <taxon>Fungi</taxon>
        <taxon>Dikarya</taxon>
        <taxon>Ascomycota</taxon>
        <taxon>Pezizomycotina</taxon>
        <taxon>Dothideomycetes</taxon>
        <taxon>Dothideomycetidae</taxon>
        <taxon>Mycosphaerellales</taxon>
        <taxon>Mycosphaerellaceae</taxon>
        <taxon>Lecanosticta</taxon>
    </lineage>
</organism>
<feature type="compositionally biased region" description="Basic and acidic residues" evidence="1">
    <location>
        <begin position="450"/>
        <end position="466"/>
    </location>
</feature>
<feature type="compositionally biased region" description="Acidic residues" evidence="1">
    <location>
        <begin position="395"/>
        <end position="404"/>
    </location>
</feature>
<feature type="region of interest" description="Disordered" evidence="1">
    <location>
        <begin position="1"/>
        <end position="28"/>
    </location>
</feature>
<gene>
    <name evidence="2" type="ORF">LECACI_7A009025</name>
</gene>
<dbReference type="GO" id="GO:0042790">
    <property type="term" value="P:nucleolar large rRNA transcription by RNA polymerase I"/>
    <property type="evidence" value="ECO:0007669"/>
    <property type="project" value="InterPro"/>
</dbReference>
<dbReference type="GO" id="GO:0001181">
    <property type="term" value="F:RNA polymerase I general transcription initiation factor activity"/>
    <property type="evidence" value="ECO:0007669"/>
    <property type="project" value="TreeGrafter"/>
</dbReference>
<comment type="caution">
    <text evidence="2">The sequence shown here is derived from an EMBL/GenBank/DDBJ whole genome shotgun (WGS) entry which is preliminary data.</text>
</comment>
<dbReference type="GO" id="GO:0000500">
    <property type="term" value="C:RNA polymerase I upstream activating factor complex"/>
    <property type="evidence" value="ECO:0007669"/>
    <property type="project" value="InterPro"/>
</dbReference>
<dbReference type="Proteomes" id="UP001296104">
    <property type="component" value="Unassembled WGS sequence"/>
</dbReference>
<dbReference type="PANTHER" id="PTHR28079">
    <property type="entry name" value="RNA POLYMERASE I-SPECIFIC TRANSCRIPTION INITIATION FACTOR RRN5"/>
    <property type="match status" value="1"/>
</dbReference>
<protein>
    <submittedName>
        <fullName evidence="2">Uncharacterized protein</fullName>
    </submittedName>
</protein>
<dbReference type="InterPro" id="IPR039601">
    <property type="entry name" value="Rrn5"/>
</dbReference>
<evidence type="ECO:0000256" key="1">
    <source>
        <dbReference type="SAM" id="MobiDB-lite"/>
    </source>
</evidence>
<feature type="compositionally biased region" description="Low complexity" evidence="1">
    <location>
        <begin position="414"/>
        <end position="426"/>
    </location>
</feature>
<accession>A0AAI8Z7H1</accession>
<dbReference type="EMBL" id="CAVMBE010000096">
    <property type="protein sequence ID" value="CAK4033867.1"/>
    <property type="molecule type" value="Genomic_DNA"/>
</dbReference>
<feature type="region of interest" description="Disordered" evidence="1">
    <location>
        <begin position="395"/>
        <end position="436"/>
    </location>
</feature>
<name>A0AAI8Z7H1_9PEZI</name>
<dbReference type="GO" id="GO:0000182">
    <property type="term" value="F:rDNA binding"/>
    <property type="evidence" value="ECO:0007669"/>
    <property type="project" value="TreeGrafter"/>
</dbReference>
<feature type="region of interest" description="Disordered" evidence="1">
    <location>
        <begin position="543"/>
        <end position="641"/>
    </location>
</feature>
<dbReference type="PANTHER" id="PTHR28079:SF1">
    <property type="entry name" value="RNA POLYMERASE I-SPECIFIC TRANSCRIPTION INITIATION FACTOR RRN5"/>
    <property type="match status" value="1"/>
</dbReference>
<sequence>MGDVPADTQDAPDSPSGSPSRSRKRNTGVSKEYLSLLNGIIQDVNTKKISSRLPVSSSQIGATFWNASEKETLLNQLELHGAGDQVLSLLSEALPNKSESEIQKYLALLKKHSTEDMKNPNSGFALETVPAAFEISSECESKLDLAAEQVSARVYNEDAQAARDEYGEDWLIDEGIAEELEGRFEQQTPPDAKLDDSDLESTASGAHTMLDSSAAVEALRPASFLALSRSLFMNNSEDPELNWQNLDAISEEVDAPALFRSALEDFYNLTVNITRRLVQATMFQAMTRLRAADSSRVDWTPVAVVREIDVRTAADFLDMKTNSKEYWRNAARRNKVLVFSDSKKYADGRPGAKAGRQLTYDEVDAELGAEPASSATAVVEPEITESDIDELMEDDDLLTDDPDEPHELTDEATDPTGSSTRPSPGTSKRKRASSPGNFIRIEERYLDALDKNASGEEEKRLSDLLRLDVQPDPSHPLPMPERPGKPPESELSRTHWRDRTEYEAEWEQPSGTVDPEMFREMELQGQRGLKRRRMLLMGVRRRLEEDMGSEEDEWDSNASSEGEDGEGAEVQAGAEGESERGSDGDEIESNGQQDQEAEDMEDVKDSESAGEGSEDEEGSASDNLREEHQSDVQGDAMEEDE</sequence>
<dbReference type="AlphaFoldDB" id="A0AAI8Z7H1"/>
<feature type="compositionally biased region" description="Basic and acidic residues" evidence="1">
    <location>
        <begin position="482"/>
        <end position="502"/>
    </location>
</feature>
<evidence type="ECO:0000313" key="2">
    <source>
        <dbReference type="EMBL" id="CAK4033867.1"/>
    </source>
</evidence>
<evidence type="ECO:0000313" key="3">
    <source>
        <dbReference type="Proteomes" id="UP001296104"/>
    </source>
</evidence>
<dbReference type="GO" id="GO:0006361">
    <property type="term" value="P:transcription initiation at RNA polymerase I promoter"/>
    <property type="evidence" value="ECO:0007669"/>
    <property type="project" value="TreeGrafter"/>
</dbReference>
<feature type="compositionally biased region" description="Acidic residues" evidence="1">
    <location>
        <begin position="546"/>
        <end position="567"/>
    </location>
</feature>
<keyword evidence="3" id="KW-1185">Reference proteome</keyword>